<sequence>MAVSEEECSSAKGGPSSSTSGQAHYLAKCVLRASVVLQVLYGHIRSPSYKDVILGKETSIELVIIGEDGIVQSICDQPVFGAIKDLALLPWNGNFGARDSKMWGKDLLVVISDSGKLTLLTFCNEMHRFFPVTHVQLSDVGNTRHLPGRMLAVHPSGCFIAVSAYEDRLALFLMSQSPSSEIFDERITYPSESEGNASNIEPGIQGTIWSMCFISQDSGVLSKEHTPLLAVLLNRKGELLNKVVLLEWNIETQAVCIVSEFVEEGPLAHDIVDVPNCPGLAFLFRACDVLLMNLTDARYPCLVCRTSLNFSPNALEDPTFVEDSCKLQDVDDEGFNAAAYALLELSRYDPMCIDNDNGDPNSDCKYVCSWSWEPGSSVVSKMIVCLDSGEFVMIEIHFDSKGPQVNVSECLYKGLACKALLWVEDGYLAAFVEMGDGMVLKVEDGRLCYTSSIKNIAPILDMAAVDCRGEKYDRFFACCGVAPEGSIRIIQSGISVEQLLRTAPIYQGVTGTWAVQMKAIDSYHSFLVLSFVEETRILSVGLSFTDVTDLVGFEPNVCTLACGLVSDGLLGQIHQCAVRLCLPTKAAHPEGIPLPSPICTSWSPGNVNINLGAVGHNFIVVATSNPSFLLILGVRLKSTYYYEICEMQQLELQNEISCISIPKKEFKHKQSDLSISANCNFAASFPNGFDINKSFVIGTHRPSVEILSFRPGSGLRFIACGTISFMSTMGTAISGCVPQDVRLVYVDRFYVLAGLRNGMLLRFEWPSDQPTSPPANEDTALSNRNFINSKENVSCKADCLPSALQLIAIRHIGITPVFLVPLGDELDADIIALSDRRWLLHSARHSLSYTSIAFEPSTHVTPVFSVECPKGILFVAENSLHLVEMVDNLNVQKFHLGGTPRKVLYHSECRMLIVLRTELNGDTCSSDICCVDPRSGSVLSSFKFELGEIGKSMEFVRVGSDWVLVVGTSLSPGPAIMPSAAAESTNGRLLVLYLEHGKNSDSGSMMICSKAGSSSQRTSPFQEILGYVPDQLSSSSLGFDDNRYNGIKLDEDDAWQLQLAYAAKWQGMVLAICPYLDHYFLVSAGNAFYVCGFPNDNPQRVRKFAVGRTRYMITSLTAHFTRIAVGDCRDGILFYSYHEEARKLEQLYCDPYQRLVADCILLDADTAVVSDRKGNISVLCSEHLEENVSPECNLKLRCAYHMAEVAMRLQKGSITYRLPFDDVLQSGDGPKTSVGSFQNTIIASTLLGSMMIFIRLSREEYELLEAVQARLVVHPLTSPILGNDHNEFRSRENPVGMPKMLDGDMLTQFLELTSMQQQAILSCELPDAIKSSLKPLPPSHFQLNLVVQLLERVHHALS</sequence>
<gene>
    <name evidence="7" type="ORF">QN277_021155</name>
</gene>
<dbReference type="Pfam" id="PF23726">
    <property type="entry name" value="Beta-prop_RSE1_2nd"/>
    <property type="match status" value="1"/>
</dbReference>
<dbReference type="Pfam" id="PF10433">
    <property type="entry name" value="Beta-prop_RSE1_1st"/>
    <property type="match status" value="1"/>
</dbReference>
<feature type="compositionally biased region" description="Low complexity" evidence="3">
    <location>
        <begin position="10"/>
        <end position="21"/>
    </location>
</feature>
<organism evidence="7 8">
    <name type="scientific">Acacia crassicarpa</name>
    <name type="common">northern wattle</name>
    <dbReference type="NCBI Taxonomy" id="499986"/>
    <lineage>
        <taxon>Eukaryota</taxon>
        <taxon>Viridiplantae</taxon>
        <taxon>Streptophyta</taxon>
        <taxon>Embryophyta</taxon>
        <taxon>Tracheophyta</taxon>
        <taxon>Spermatophyta</taxon>
        <taxon>Magnoliopsida</taxon>
        <taxon>eudicotyledons</taxon>
        <taxon>Gunneridae</taxon>
        <taxon>Pentapetalae</taxon>
        <taxon>rosids</taxon>
        <taxon>fabids</taxon>
        <taxon>Fabales</taxon>
        <taxon>Fabaceae</taxon>
        <taxon>Caesalpinioideae</taxon>
        <taxon>mimosoid clade</taxon>
        <taxon>Acacieae</taxon>
        <taxon>Acacia</taxon>
    </lineage>
</organism>
<accession>A0AAE1KFY3</accession>
<evidence type="ECO:0000259" key="4">
    <source>
        <dbReference type="Pfam" id="PF03178"/>
    </source>
</evidence>
<evidence type="ECO:0000313" key="7">
    <source>
        <dbReference type="EMBL" id="KAK4272630.1"/>
    </source>
</evidence>
<evidence type="ECO:0000256" key="2">
    <source>
        <dbReference type="ARBA" id="ARBA00023242"/>
    </source>
</evidence>
<protein>
    <submittedName>
        <fullName evidence="7">Uncharacterized protein</fullName>
    </submittedName>
</protein>
<dbReference type="Proteomes" id="UP001293593">
    <property type="component" value="Unassembled WGS sequence"/>
</dbReference>
<feature type="domain" description="RSE1/DDB1/CPSF1 C-terminal" evidence="4">
    <location>
        <begin position="1054"/>
        <end position="1310"/>
    </location>
</feature>
<dbReference type="GO" id="GO:0003676">
    <property type="term" value="F:nucleic acid binding"/>
    <property type="evidence" value="ECO:0007669"/>
    <property type="project" value="InterPro"/>
</dbReference>
<dbReference type="PANTHER" id="PTHR10644">
    <property type="entry name" value="DNA REPAIR/RNA PROCESSING CPSF FAMILY"/>
    <property type="match status" value="1"/>
</dbReference>
<evidence type="ECO:0000259" key="6">
    <source>
        <dbReference type="Pfam" id="PF23726"/>
    </source>
</evidence>
<dbReference type="Gene3D" id="2.130.10.10">
    <property type="entry name" value="YVTN repeat-like/Quinoprotein amine dehydrogenase"/>
    <property type="match status" value="2"/>
</dbReference>
<keyword evidence="8" id="KW-1185">Reference proteome</keyword>
<comment type="subcellular location">
    <subcellularLocation>
        <location evidence="1">Nucleus</location>
    </subcellularLocation>
</comment>
<feature type="domain" description="RSE1/DDB1/CPSF1 second beta-propeller" evidence="6">
    <location>
        <begin position="507"/>
        <end position="885"/>
    </location>
</feature>
<dbReference type="InterPro" id="IPR004871">
    <property type="entry name" value="RSE1/DDB1/CPSF1_C"/>
</dbReference>
<dbReference type="InterPro" id="IPR058543">
    <property type="entry name" value="Beta-prop_RSE1/DDB1/CPSF1_2nd"/>
</dbReference>
<evidence type="ECO:0000313" key="8">
    <source>
        <dbReference type="Proteomes" id="UP001293593"/>
    </source>
</evidence>
<dbReference type="Pfam" id="PF03178">
    <property type="entry name" value="CPSF_A"/>
    <property type="match status" value="1"/>
</dbReference>
<keyword evidence="2" id="KW-0539">Nucleus</keyword>
<comment type="caution">
    <text evidence="7">The sequence shown here is derived from an EMBL/GenBank/DDBJ whole genome shotgun (WGS) entry which is preliminary data.</text>
</comment>
<evidence type="ECO:0000256" key="3">
    <source>
        <dbReference type="SAM" id="MobiDB-lite"/>
    </source>
</evidence>
<evidence type="ECO:0000256" key="1">
    <source>
        <dbReference type="ARBA" id="ARBA00004123"/>
    </source>
</evidence>
<dbReference type="InterPro" id="IPR015943">
    <property type="entry name" value="WD40/YVTN_repeat-like_dom_sf"/>
</dbReference>
<dbReference type="InterPro" id="IPR018846">
    <property type="entry name" value="Beta-prop_RSE1/DDB1/CPSF1_1st"/>
</dbReference>
<dbReference type="EMBL" id="JAWXYG010000005">
    <property type="protein sequence ID" value="KAK4272630.1"/>
    <property type="molecule type" value="Genomic_DNA"/>
</dbReference>
<name>A0AAE1KFY3_9FABA</name>
<feature type="domain" description="RSE1/DDB1/CPSF1 first beta-propeller" evidence="5">
    <location>
        <begin position="36"/>
        <end position="446"/>
    </location>
</feature>
<feature type="region of interest" description="Disordered" evidence="3">
    <location>
        <begin position="1"/>
        <end position="21"/>
    </location>
</feature>
<dbReference type="GO" id="GO:0005634">
    <property type="term" value="C:nucleus"/>
    <property type="evidence" value="ECO:0007669"/>
    <property type="project" value="UniProtKB-SubCell"/>
</dbReference>
<reference evidence="7" key="1">
    <citation type="submission" date="2023-10" db="EMBL/GenBank/DDBJ databases">
        <title>Chromosome-level genome of the transformable northern wattle, Acacia crassicarpa.</title>
        <authorList>
            <person name="Massaro I."/>
            <person name="Sinha N.R."/>
            <person name="Poethig S."/>
            <person name="Leichty A.R."/>
        </authorList>
    </citation>
    <scope>NUCLEOTIDE SEQUENCE</scope>
    <source>
        <strain evidence="7">Acra3RX</strain>
        <tissue evidence="7">Leaf</tissue>
    </source>
</reference>
<dbReference type="InterPro" id="IPR050358">
    <property type="entry name" value="RSE1/DDB1/CFT1"/>
</dbReference>
<proteinExistence type="predicted"/>
<evidence type="ECO:0000259" key="5">
    <source>
        <dbReference type="Pfam" id="PF10433"/>
    </source>
</evidence>